<gene>
    <name evidence="1" type="ORF">K3G42_006552</name>
</gene>
<sequence>MPLKLRGGGLQLTVSNNTVTDMLEDFSSSFFAHVDCTSIQNRVKTRRLSPPLRSARRPTVLDQEGSLCFYPSCGSYSQCRSSKAGWYKISQVFFKNIYW</sequence>
<comment type="caution">
    <text evidence="1">The sequence shown here is derived from an EMBL/GenBank/DDBJ whole genome shotgun (WGS) entry which is preliminary data.</text>
</comment>
<protein>
    <submittedName>
        <fullName evidence="1">Uncharacterized protein</fullName>
    </submittedName>
</protein>
<evidence type="ECO:0000313" key="2">
    <source>
        <dbReference type="Proteomes" id="UP000827872"/>
    </source>
</evidence>
<name>A0ACB8ED40_9SAUR</name>
<dbReference type="EMBL" id="CM037629">
    <property type="protein sequence ID" value="KAH7990384.1"/>
    <property type="molecule type" value="Genomic_DNA"/>
</dbReference>
<accession>A0ACB8ED40</accession>
<organism evidence="1 2">
    <name type="scientific">Sphaerodactylus townsendi</name>
    <dbReference type="NCBI Taxonomy" id="933632"/>
    <lineage>
        <taxon>Eukaryota</taxon>
        <taxon>Metazoa</taxon>
        <taxon>Chordata</taxon>
        <taxon>Craniata</taxon>
        <taxon>Vertebrata</taxon>
        <taxon>Euteleostomi</taxon>
        <taxon>Lepidosauria</taxon>
        <taxon>Squamata</taxon>
        <taxon>Bifurcata</taxon>
        <taxon>Gekkota</taxon>
        <taxon>Sphaerodactylidae</taxon>
        <taxon>Sphaerodactylus</taxon>
    </lineage>
</organism>
<dbReference type="Proteomes" id="UP000827872">
    <property type="component" value="Linkage Group LG16"/>
</dbReference>
<evidence type="ECO:0000313" key="1">
    <source>
        <dbReference type="EMBL" id="KAH7990384.1"/>
    </source>
</evidence>
<reference evidence="1" key="1">
    <citation type="submission" date="2021-08" db="EMBL/GenBank/DDBJ databases">
        <title>The first chromosome-level gecko genome reveals the dynamic sex chromosomes of Neotropical dwarf geckos (Sphaerodactylidae: Sphaerodactylus).</title>
        <authorList>
            <person name="Pinto B.J."/>
            <person name="Keating S.E."/>
            <person name="Gamble T."/>
        </authorList>
    </citation>
    <scope>NUCLEOTIDE SEQUENCE</scope>
    <source>
        <strain evidence="1">TG3544</strain>
    </source>
</reference>
<proteinExistence type="predicted"/>
<keyword evidence="2" id="KW-1185">Reference proteome</keyword>